<dbReference type="InterPro" id="IPR023214">
    <property type="entry name" value="HAD_sf"/>
</dbReference>
<protein>
    <submittedName>
        <fullName evidence="5">HAD-IA family hydrolase</fullName>
    </submittedName>
</protein>
<dbReference type="InterPro" id="IPR041492">
    <property type="entry name" value="HAD_2"/>
</dbReference>
<proteinExistence type="predicted"/>
<gene>
    <name evidence="5" type="ORF">GN277_05085</name>
</gene>
<dbReference type="SFLD" id="SFLDS00003">
    <property type="entry name" value="Haloacid_Dehalogenase"/>
    <property type="match status" value="1"/>
</dbReference>
<organism evidence="5 6">
    <name type="scientific">Sporofaciens musculi</name>
    <dbReference type="NCBI Taxonomy" id="2681861"/>
    <lineage>
        <taxon>Bacteria</taxon>
        <taxon>Bacillati</taxon>
        <taxon>Bacillota</taxon>
        <taxon>Clostridia</taxon>
        <taxon>Lachnospirales</taxon>
        <taxon>Lachnospiraceae</taxon>
        <taxon>Sporofaciens</taxon>
    </lineage>
</organism>
<keyword evidence="2" id="KW-0479">Metal-binding</keyword>
<dbReference type="NCBIfam" id="TIGR01549">
    <property type="entry name" value="HAD-SF-IA-v1"/>
    <property type="match status" value="1"/>
</dbReference>
<dbReference type="InterPro" id="IPR036412">
    <property type="entry name" value="HAD-like_sf"/>
</dbReference>
<dbReference type="SUPFAM" id="SSF56784">
    <property type="entry name" value="HAD-like"/>
    <property type="match status" value="1"/>
</dbReference>
<dbReference type="Gene3D" id="3.40.50.1000">
    <property type="entry name" value="HAD superfamily/HAD-like"/>
    <property type="match status" value="1"/>
</dbReference>
<dbReference type="SFLD" id="SFLDG01129">
    <property type="entry name" value="C1.5:_HAD__Beta-PGM__Phosphata"/>
    <property type="match status" value="1"/>
</dbReference>
<dbReference type="Pfam" id="PF13419">
    <property type="entry name" value="HAD_2"/>
    <property type="match status" value="1"/>
</dbReference>
<dbReference type="EMBL" id="WUQX01000001">
    <property type="protein sequence ID" value="MXP74776.1"/>
    <property type="molecule type" value="Genomic_DNA"/>
</dbReference>
<dbReference type="Gene3D" id="1.10.150.520">
    <property type="match status" value="1"/>
</dbReference>
<dbReference type="InterPro" id="IPR051400">
    <property type="entry name" value="HAD-like_hydrolase"/>
</dbReference>
<keyword evidence="3 5" id="KW-0378">Hydrolase</keyword>
<keyword evidence="4" id="KW-0460">Magnesium</keyword>
<accession>A0A7X3ME66</accession>
<sequence length="207" mass="24111">MIEVSNILEVEKYIDDLEAVVFDLDDTLYSERQYVRSGYRKIADYFGCPEIENEMWNVFEAGGKAIDNVLEKHGFLSKKNEALHIYRSQKPDIVLYQGVSEMIERIKKNKKVGIITDGRPEGQRAKLKMLDIVVDRVIVTDELGGIEFRKPNPRGFRLMMKELEVDFSKACYVGDNISKDFIAPQKLGMRCIWFRNRDGIYNWGERK</sequence>
<dbReference type="PANTHER" id="PTHR46470:SF2">
    <property type="entry name" value="GLYCERALDEHYDE 3-PHOSPHATE PHOSPHATASE"/>
    <property type="match status" value="1"/>
</dbReference>
<evidence type="ECO:0000256" key="1">
    <source>
        <dbReference type="ARBA" id="ARBA00001946"/>
    </source>
</evidence>
<dbReference type="InterPro" id="IPR006439">
    <property type="entry name" value="HAD-SF_hydro_IA"/>
</dbReference>
<evidence type="ECO:0000313" key="6">
    <source>
        <dbReference type="Proteomes" id="UP000460412"/>
    </source>
</evidence>
<dbReference type="AlphaFoldDB" id="A0A7X3ME66"/>
<dbReference type="GO" id="GO:0016791">
    <property type="term" value="F:phosphatase activity"/>
    <property type="evidence" value="ECO:0007669"/>
    <property type="project" value="TreeGrafter"/>
</dbReference>
<dbReference type="GO" id="GO:0044281">
    <property type="term" value="P:small molecule metabolic process"/>
    <property type="evidence" value="ECO:0007669"/>
    <property type="project" value="UniProtKB-ARBA"/>
</dbReference>
<dbReference type="Proteomes" id="UP000460412">
    <property type="component" value="Unassembled WGS sequence"/>
</dbReference>
<dbReference type="PANTHER" id="PTHR46470">
    <property type="entry name" value="N-ACYLNEURAMINATE-9-PHOSPHATASE"/>
    <property type="match status" value="1"/>
</dbReference>
<dbReference type="RefSeq" id="WP_159750114.1">
    <property type="nucleotide sequence ID" value="NZ_WUQX01000001.1"/>
</dbReference>
<evidence type="ECO:0000256" key="3">
    <source>
        <dbReference type="ARBA" id="ARBA00022801"/>
    </source>
</evidence>
<evidence type="ECO:0000313" key="5">
    <source>
        <dbReference type="EMBL" id="MXP74776.1"/>
    </source>
</evidence>
<reference evidence="5 6" key="1">
    <citation type="submission" date="2019-12" db="EMBL/GenBank/DDBJ databases">
        <title>Sporaefaciens musculi gen. nov., sp. nov., a novel bacterium isolated from the caecum of an obese mouse.</title>
        <authorList>
            <person name="Rasmussen T.S."/>
            <person name="Streidl T."/>
            <person name="Hitch T.C.A."/>
            <person name="Wortmann E."/>
            <person name="Deptula P."/>
            <person name="Hansen M."/>
            <person name="Nielsen D.S."/>
            <person name="Clavel T."/>
            <person name="Vogensen F.K."/>
        </authorList>
    </citation>
    <scope>NUCLEOTIDE SEQUENCE [LARGE SCALE GENOMIC DNA]</scope>
    <source>
        <strain evidence="5 6">WCA-9-b2</strain>
    </source>
</reference>
<name>A0A7X3ME66_9FIRM</name>
<evidence type="ECO:0000256" key="4">
    <source>
        <dbReference type="ARBA" id="ARBA00022842"/>
    </source>
</evidence>
<evidence type="ECO:0000256" key="2">
    <source>
        <dbReference type="ARBA" id="ARBA00022723"/>
    </source>
</evidence>
<comment type="cofactor">
    <cofactor evidence="1">
        <name>Mg(2+)</name>
        <dbReference type="ChEBI" id="CHEBI:18420"/>
    </cofactor>
</comment>
<dbReference type="GO" id="GO:0046872">
    <property type="term" value="F:metal ion binding"/>
    <property type="evidence" value="ECO:0007669"/>
    <property type="project" value="UniProtKB-KW"/>
</dbReference>
<comment type="caution">
    <text evidence="5">The sequence shown here is derived from an EMBL/GenBank/DDBJ whole genome shotgun (WGS) entry which is preliminary data.</text>
</comment>
<keyword evidence="6" id="KW-1185">Reference proteome</keyword>